<dbReference type="GO" id="GO:0051701">
    <property type="term" value="P:biological process involved in interaction with host"/>
    <property type="evidence" value="ECO:0007669"/>
    <property type="project" value="TreeGrafter"/>
</dbReference>
<dbReference type="RefSeq" id="WP_163730856.1">
    <property type="nucleotide sequence ID" value="NZ_AP022610.1"/>
</dbReference>
<name>A0A7I7X8L3_9MYCO</name>
<dbReference type="PANTHER" id="PTHR33371">
    <property type="entry name" value="INTERMEMBRANE PHOSPHOLIPID TRANSPORT SYSTEM BINDING PROTEIN MLAD-RELATED"/>
    <property type="match status" value="1"/>
</dbReference>
<keyword evidence="1" id="KW-1133">Transmembrane helix</keyword>
<dbReference type="GO" id="GO:0005576">
    <property type="term" value="C:extracellular region"/>
    <property type="evidence" value="ECO:0007669"/>
    <property type="project" value="TreeGrafter"/>
</dbReference>
<dbReference type="InterPro" id="IPR052336">
    <property type="entry name" value="MlaD_Phospholipid_Transporter"/>
</dbReference>
<dbReference type="InterPro" id="IPR003399">
    <property type="entry name" value="Mce/MlaD"/>
</dbReference>
<dbReference type="AlphaFoldDB" id="A0A7I7X8L3"/>
<dbReference type="Proteomes" id="UP000466517">
    <property type="component" value="Chromosome"/>
</dbReference>
<feature type="domain" description="Mammalian cell entry C-terminal" evidence="3">
    <location>
        <begin position="118"/>
        <end position="311"/>
    </location>
</feature>
<evidence type="ECO:0000313" key="5">
    <source>
        <dbReference type="Proteomes" id="UP000466517"/>
    </source>
</evidence>
<evidence type="ECO:0000313" key="4">
    <source>
        <dbReference type="EMBL" id="BBZ25772.1"/>
    </source>
</evidence>
<dbReference type="NCBIfam" id="TIGR00996">
    <property type="entry name" value="Mtu_fam_mce"/>
    <property type="match status" value="1"/>
</dbReference>
<evidence type="ECO:0000259" key="2">
    <source>
        <dbReference type="Pfam" id="PF02470"/>
    </source>
</evidence>
<reference evidence="4 5" key="1">
    <citation type="journal article" date="2019" name="Emerg. Microbes Infect.">
        <title>Comprehensive subspecies identification of 175 nontuberculous mycobacteria species based on 7547 genomic profiles.</title>
        <authorList>
            <person name="Matsumoto Y."/>
            <person name="Kinjo T."/>
            <person name="Motooka D."/>
            <person name="Nabeya D."/>
            <person name="Jung N."/>
            <person name="Uechi K."/>
            <person name="Horii T."/>
            <person name="Iida T."/>
            <person name="Fujita J."/>
            <person name="Nakamura S."/>
        </authorList>
    </citation>
    <scope>NUCLEOTIDE SEQUENCE [LARGE SCALE GENOMIC DNA]</scope>
    <source>
        <strain evidence="4 5">JCM 13574</strain>
    </source>
</reference>
<keyword evidence="1" id="KW-0472">Membrane</keyword>
<evidence type="ECO:0000256" key="1">
    <source>
        <dbReference type="SAM" id="Phobius"/>
    </source>
</evidence>
<organism evidence="4 5">
    <name type="scientific">Mycolicibacterium madagascariense</name>
    <dbReference type="NCBI Taxonomy" id="212765"/>
    <lineage>
        <taxon>Bacteria</taxon>
        <taxon>Bacillati</taxon>
        <taxon>Actinomycetota</taxon>
        <taxon>Actinomycetes</taxon>
        <taxon>Mycobacteriales</taxon>
        <taxon>Mycobacteriaceae</taxon>
        <taxon>Mycolicibacterium</taxon>
    </lineage>
</organism>
<dbReference type="Pfam" id="PF02470">
    <property type="entry name" value="MlaD"/>
    <property type="match status" value="1"/>
</dbReference>
<sequence length="342" mass="36699">MSAHPWSALAKFGAFAVVMAMVTAALFAMFGDYRSADTVSYSAVFLNVSHLHAGETVRFDGVRVGTVTALTLQPDKTVVVDFDVDRGLSLTDGTHAEVRYLNLVGDHYLDLVDEPASTRLLPAGSRIPPQRTAPALDLDELLGGLKPVIQGLNPRDVNQLSAALIQIFQGQGDTVASLTEQTASFTNALADKSHTVQQLIDTLQTTLATVARQGDQFSGGIDKIQRLVTELAADREPIGAAIDSLSAGTNSLAGLLTQARPPLAATVDQLSKLAPALDAKRDRLGTVLAKSPENYRKLVRIGAYGSFINYYICYLDVRVTDLQDKTAVFHAFRQDGGRCSEP</sequence>
<protein>
    <submittedName>
        <fullName evidence="4">Mammalian cell entry protein</fullName>
    </submittedName>
</protein>
<evidence type="ECO:0000259" key="3">
    <source>
        <dbReference type="Pfam" id="PF11887"/>
    </source>
</evidence>
<keyword evidence="5" id="KW-1185">Reference proteome</keyword>
<dbReference type="InterPro" id="IPR005693">
    <property type="entry name" value="Mce"/>
</dbReference>
<keyword evidence="1" id="KW-0812">Transmembrane</keyword>
<accession>A0A7I7X8L3</accession>
<dbReference type="KEGG" id="mmag:MMAD_00670"/>
<proteinExistence type="predicted"/>
<feature type="transmembrane region" description="Helical" evidence="1">
    <location>
        <begin position="12"/>
        <end position="30"/>
    </location>
</feature>
<dbReference type="EMBL" id="AP022610">
    <property type="protein sequence ID" value="BBZ25772.1"/>
    <property type="molecule type" value="Genomic_DNA"/>
</dbReference>
<gene>
    <name evidence="4" type="ORF">MMAD_00670</name>
</gene>
<dbReference type="PANTHER" id="PTHR33371:SF17">
    <property type="entry name" value="MCE-FAMILY PROTEIN MCE1B"/>
    <property type="match status" value="1"/>
</dbReference>
<dbReference type="InterPro" id="IPR024516">
    <property type="entry name" value="Mce_C"/>
</dbReference>
<dbReference type="Pfam" id="PF11887">
    <property type="entry name" value="Mce4_CUP1"/>
    <property type="match status" value="1"/>
</dbReference>
<feature type="domain" description="Mce/MlaD" evidence="2">
    <location>
        <begin position="38"/>
        <end position="112"/>
    </location>
</feature>